<keyword evidence="2" id="KW-1185">Reference proteome</keyword>
<reference evidence="1" key="1">
    <citation type="journal article" date="2017" name="Nature">
        <title>The sunflower genome provides insights into oil metabolism, flowering and Asterid evolution.</title>
        <authorList>
            <person name="Badouin H."/>
            <person name="Gouzy J."/>
            <person name="Grassa C.J."/>
            <person name="Murat F."/>
            <person name="Staton S.E."/>
            <person name="Cottret L."/>
            <person name="Lelandais-Briere C."/>
            <person name="Owens G.L."/>
            <person name="Carrere S."/>
            <person name="Mayjonade B."/>
            <person name="Legrand L."/>
            <person name="Gill N."/>
            <person name="Kane N.C."/>
            <person name="Bowers J.E."/>
            <person name="Hubner S."/>
            <person name="Bellec A."/>
            <person name="Berard A."/>
            <person name="Berges H."/>
            <person name="Blanchet N."/>
            <person name="Boniface M.C."/>
            <person name="Brunel D."/>
            <person name="Catrice O."/>
            <person name="Chaidir N."/>
            <person name="Claudel C."/>
            <person name="Donnadieu C."/>
            <person name="Faraut T."/>
            <person name="Fievet G."/>
            <person name="Helmstetter N."/>
            <person name="King M."/>
            <person name="Knapp S.J."/>
            <person name="Lai Z."/>
            <person name="Le Paslier M.C."/>
            <person name="Lippi Y."/>
            <person name="Lorenzon L."/>
            <person name="Mandel J.R."/>
            <person name="Marage G."/>
            <person name="Marchand G."/>
            <person name="Marquand E."/>
            <person name="Bret-Mestries E."/>
            <person name="Morien E."/>
            <person name="Nambeesan S."/>
            <person name="Nguyen T."/>
            <person name="Pegot-Espagnet P."/>
            <person name="Pouilly N."/>
            <person name="Raftis F."/>
            <person name="Sallet E."/>
            <person name="Schiex T."/>
            <person name="Thomas J."/>
            <person name="Vandecasteele C."/>
            <person name="Vares D."/>
            <person name="Vear F."/>
            <person name="Vautrin S."/>
            <person name="Crespi M."/>
            <person name="Mangin B."/>
            <person name="Burke J.M."/>
            <person name="Salse J."/>
            <person name="Munos S."/>
            <person name="Vincourt P."/>
            <person name="Rieseberg L.H."/>
            <person name="Langlade N.B."/>
        </authorList>
    </citation>
    <scope>NUCLEOTIDE SEQUENCE</scope>
    <source>
        <tissue evidence="1">Leaves</tissue>
    </source>
</reference>
<comment type="caution">
    <text evidence="1">The sequence shown here is derived from an EMBL/GenBank/DDBJ whole genome shotgun (WGS) entry which is preliminary data.</text>
</comment>
<sequence>MVSLGSCGISVGLGCACDQDSTPFPLRSAFSFPSLNALILVLQSSKFMRKFYKKKKVYELKRTIKIINTHI</sequence>
<organism evidence="1 2">
    <name type="scientific">Helianthus annuus</name>
    <name type="common">Common sunflower</name>
    <dbReference type="NCBI Taxonomy" id="4232"/>
    <lineage>
        <taxon>Eukaryota</taxon>
        <taxon>Viridiplantae</taxon>
        <taxon>Streptophyta</taxon>
        <taxon>Embryophyta</taxon>
        <taxon>Tracheophyta</taxon>
        <taxon>Spermatophyta</taxon>
        <taxon>Magnoliopsida</taxon>
        <taxon>eudicotyledons</taxon>
        <taxon>Gunneridae</taxon>
        <taxon>Pentapetalae</taxon>
        <taxon>asterids</taxon>
        <taxon>campanulids</taxon>
        <taxon>Asterales</taxon>
        <taxon>Asteraceae</taxon>
        <taxon>Asteroideae</taxon>
        <taxon>Heliantheae alliance</taxon>
        <taxon>Heliantheae</taxon>
        <taxon>Helianthus</taxon>
    </lineage>
</organism>
<accession>A0A9K3INS5</accession>
<gene>
    <name evidence="1" type="ORF">HanXRQr2_Chr07g0313041</name>
</gene>
<name>A0A9K3INS5_HELAN</name>
<reference evidence="1" key="2">
    <citation type="submission" date="2020-06" db="EMBL/GenBank/DDBJ databases">
        <title>Helianthus annuus Genome sequencing and assembly Release 2.</title>
        <authorList>
            <person name="Gouzy J."/>
            <person name="Langlade N."/>
            <person name="Munos S."/>
        </authorList>
    </citation>
    <scope>NUCLEOTIDE SEQUENCE</scope>
    <source>
        <tissue evidence="1">Leaves</tissue>
    </source>
</reference>
<dbReference type="EMBL" id="MNCJ02000322">
    <property type="protein sequence ID" value="KAF5800177.1"/>
    <property type="molecule type" value="Genomic_DNA"/>
</dbReference>
<proteinExistence type="predicted"/>
<evidence type="ECO:0000313" key="1">
    <source>
        <dbReference type="EMBL" id="KAF5800177.1"/>
    </source>
</evidence>
<protein>
    <submittedName>
        <fullName evidence="1">Uncharacterized protein</fullName>
    </submittedName>
</protein>
<dbReference type="Gramene" id="mRNA:HanXRQr2_Chr07g0313041">
    <property type="protein sequence ID" value="CDS:HanXRQr2_Chr07g0313041.1"/>
    <property type="gene ID" value="HanXRQr2_Chr07g0313041"/>
</dbReference>
<dbReference type="AlphaFoldDB" id="A0A9K3INS5"/>
<evidence type="ECO:0000313" key="2">
    <source>
        <dbReference type="Proteomes" id="UP000215914"/>
    </source>
</evidence>
<dbReference type="Proteomes" id="UP000215914">
    <property type="component" value="Unassembled WGS sequence"/>
</dbReference>